<dbReference type="InterPro" id="IPR029068">
    <property type="entry name" value="Glyas_Bleomycin-R_OHBP_Dase"/>
</dbReference>
<sequence length="146" mass="15967">MADDPLPFAAAPSHLLEAAVYCADLDAAERFYNGILGLERIVRDKNRNVFFRVGTGVLLVFNPSETVKPPGNPDRPVPPHGALGDGHVCLAVPGPALDDWRARLETAGVEIEADFRWPNGARSIYVRDPDGNSVELAEQKLWQQPI</sequence>
<feature type="domain" description="VOC" evidence="1">
    <location>
        <begin position="14"/>
        <end position="139"/>
    </location>
</feature>
<gene>
    <name evidence="2" type="ORF">EDD52_106157</name>
</gene>
<dbReference type="PANTHER" id="PTHR21366:SF22">
    <property type="entry name" value="VOC DOMAIN-CONTAINING PROTEIN"/>
    <property type="match status" value="1"/>
</dbReference>
<dbReference type="PROSITE" id="PS51819">
    <property type="entry name" value="VOC"/>
    <property type="match status" value="1"/>
</dbReference>
<keyword evidence="2" id="KW-0456">Lyase</keyword>
<protein>
    <submittedName>
        <fullName evidence="2">Catechol 2,3-dioxygenase-like lactoylglutathione lyase family enzyme</fullName>
    </submittedName>
</protein>
<keyword evidence="3" id="KW-1185">Reference proteome</keyword>
<dbReference type="AlphaFoldDB" id="A0A4R3JCY1"/>
<comment type="caution">
    <text evidence="2">The sequence shown here is derived from an EMBL/GenBank/DDBJ whole genome shotgun (WGS) entry which is preliminary data.</text>
</comment>
<dbReference type="GO" id="GO:0051213">
    <property type="term" value="F:dioxygenase activity"/>
    <property type="evidence" value="ECO:0007669"/>
    <property type="project" value="UniProtKB-KW"/>
</dbReference>
<dbReference type="OrthoDB" id="9812656at2"/>
<dbReference type="Pfam" id="PF00903">
    <property type="entry name" value="Glyoxalase"/>
    <property type="match status" value="1"/>
</dbReference>
<dbReference type="InterPro" id="IPR037523">
    <property type="entry name" value="VOC_core"/>
</dbReference>
<dbReference type="InterPro" id="IPR004360">
    <property type="entry name" value="Glyas_Fos-R_dOase_dom"/>
</dbReference>
<organism evidence="2 3">
    <name type="scientific">Primorskyibacter sedentarius</name>
    <dbReference type="NCBI Taxonomy" id="745311"/>
    <lineage>
        <taxon>Bacteria</taxon>
        <taxon>Pseudomonadati</taxon>
        <taxon>Pseudomonadota</taxon>
        <taxon>Alphaproteobacteria</taxon>
        <taxon>Rhodobacterales</taxon>
        <taxon>Roseobacteraceae</taxon>
        <taxon>Primorskyibacter</taxon>
    </lineage>
</organism>
<dbReference type="PANTHER" id="PTHR21366">
    <property type="entry name" value="GLYOXALASE FAMILY PROTEIN"/>
    <property type="match status" value="1"/>
</dbReference>
<reference evidence="2 3" key="1">
    <citation type="submission" date="2019-03" db="EMBL/GenBank/DDBJ databases">
        <title>Genomic Encyclopedia of Type Strains, Phase IV (KMG-IV): sequencing the most valuable type-strain genomes for metagenomic binning, comparative biology and taxonomic classification.</title>
        <authorList>
            <person name="Goeker M."/>
        </authorList>
    </citation>
    <scope>NUCLEOTIDE SEQUENCE [LARGE SCALE GENOMIC DNA]</scope>
    <source>
        <strain evidence="2 3">DSM 104836</strain>
    </source>
</reference>
<dbReference type="GO" id="GO:0016829">
    <property type="term" value="F:lyase activity"/>
    <property type="evidence" value="ECO:0007669"/>
    <property type="project" value="UniProtKB-KW"/>
</dbReference>
<dbReference type="InterPro" id="IPR050383">
    <property type="entry name" value="GlyoxalaseI/FosfomycinResist"/>
</dbReference>
<keyword evidence="2" id="KW-0223">Dioxygenase</keyword>
<evidence type="ECO:0000313" key="2">
    <source>
        <dbReference type="EMBL" id="TCS63889.1"/>
    </source>
</evidence>
<dbReference type="EMBL" id="SLZU01000006">
    <property type="protein sequence ID" value="TCS63889.1"/>
    <property type="molecule type" value="Genomic_DNA"/>
</dbReference>
<proteinExistence type="predicted"/>
<evidence type="ECO:0000313" key="3">
    <source>
        <dbReference type="Proteomes" id="UP000295696"/>
    </source>
</evidence>
<dbReference type="RefSeq" id="WP_132244816.1">
    <property type="nucleotide sequence ID" value="NZ_SLZU01000006.1"/>
</dbReference>
<keyword evidence="2" id="KW-0560">Oxidoreductase</keyword>
<evidence type="ECO:0000259" key="1">
    <source>
        <dbReference type="PROSITE" id="PS51819"/>
    </source>
</evidence>
<dbReference type="Proteomes" id="UP000295696">
    <property type="component" value="Unassembled WGS sequence"/>
</dbReference>
<dbReference type="Gene3D" id="3.10.180.10">
    <property type="entry name" value="2,3-Dihydroxybiphenyl 1,2-Dioxygenase, domain 1"/>
    <property type="match status" value="1"/>
</dbReference>
<name>A0A4R3JCY1_9RHOB</name>
<accession>A0A4R3JCY1</accession>
<dbReference type="SUPFAM" id="SSF54593">
    <property type="entry name" value="Glyoxalase/Bleomycin resistance protein/Dihydroxybiphenyl dioxygenase"/>
    <property type="match status" value="1"/>
</dbReference>